<keyword evidence="3" id="KW-0479">Metal-binding</keyword>
<dbReference type="Pfam" id="PF02574">
    <property type="entry name" value="S-methyl_trans"/>
    <property type="match status" value="1"/>
</dbReference>
<dbReference type="InterPro" id="IPR036589">
    <property type="entry name" value="HCY_dom_sf"/>
</dbReference>
<keyword evidence="6" id="KW-1185">Reference proteome</keyword>
<keyword evidence="3" id="KW-0862">Zinc</keyword>
<comment type="caution">
    <text evidence="5">The sequence shown here is derived from an EMBL/GenBank/DDBJ whole genome shotgun (WGS) entry which is preliminary data.</text>
</comment>
<dbReference type="SUPFAM" id="SSF82282">
    <property type="entry name" value="Homocysteine S-methyltransferase"/>
    <property type="match status" value="1"/>
</dbReference>
<dbReference type="STRING" id="1238182.C882_1052"/>
<protein>
    <submittedName>
        <fullName evidence="5">Homocysteine S-methyltransferase</fullName>
    </submittedName>
</protein>
<feature type="binding site" evidence="3">
    <location>
        <position position="299"/>
    </location>
    <ligand>
        <name>Zn(2+)</name>
        <dbReference type="ChEBI" id="CHEBI:29105"/>
    </ligand>
</feature>
<feature type="domain" description="Hcy-binding" evidence="4">
    <location>
        <begin position="6"/>
        <end position="314"/>
    </location>
</feature>
<dbReference type="AlphaFoldDB" id="K9HHF6"/>
<evidence type="ECO:0000313" key="5">
    <source>
        <dbReference type="EMBL" id="EKV28051.1"/>
    </source>
</evidence>
<dbReference type="PATRIC" id="fig|1238182.3.peg.3266"/>
<keyword evidence="2 3" id="KW-0808">Transferase</keyword>
<proteinExistence type="predicted"/>
<feature type="binding site" evidence="3">
    <location>
        <position position="300"/>
    </location>
    <ligand>
        <name>Zn(2+)</name>
        <dbReference type="ChEBI" id="CHEBI:29105"/>
    </ligand>
</feature>
<keyword evidence="1 3" id="KW-0489">Methyltransferase</keyword>
<feature type="binding site" evidence="3">
    <location>
        <position position="230"/>
    </location>
    <ligand>
        <name>Zn(2+)</name>
        <dbReference type="ChEBI" id="CHEBI:29105"/>
    </ligand>
</feature>
<evidence type="ECO:0000313" key="6">
    <source>
        <dbReference type="Proteomes" id="UP000009881"/>
    </source>
</evidence>
<dbReference type="RefSeq" id="WP_009541708.1">
    <property type="nucleotide sequence ID" value="NZ_ANHY01000017.1"/>
</dbReference>
<dbReference type="GO" id="GO:0032259">
    <property type="term" value="P:methylation"/>
    <property type="evidence" value="ECO:0007669"/>
    <property type="project" value="UniProtKB-KW"/>
</dbReference>
<dbReference type="GO" id="GO:0008168">
    <property type="term" value="F:methyltransferase activity"/>
    <property type="evidence" value="ECO:0007669"/>
    <property type="project" value="UniProtKB-UniRule"/>
</dbReference>
<accession>K9HHF6</accession>
<sequence>MTAQTRITTLPQLAGRPFVSDGGMETWLIFHESIELRDFAAFELLATRDGRATLERWYRRHAEIAAAHGAGFIYETPTWRANRDWGARLGYDRAALRAINRDSVAFVSGIRDALAAETGQQGVVSGCIGPRGDGYIPGDRMASAEAAAYHSPQVEAFADAGADMVSAMTLSYAAEAAGIAHAATAAGISCALSFTVETDGRLPSGETLREAIEAVDAETGGAAAYYMINCAHPTHFAETLSEEGAWKTRIRGIRANASRMSHAELEASETLDDGDPEDLGARYKDLHALLPALAVVGGCCGTDHRHVEAVARACL</sequence>
<dbReference type="PANTHER" id="PTHR11103:SF18">
    <property type="entry name" value="SLR1189 PROTEIN"/>
    <property type="match status" value="1"/>
</dbReference>
<dbReference type="InterPro" id="IPR003726">
    <property type="entry name" value="HCY_dom"/>
</dbReference>
<evidence type="ECO:0000259" key="4">
    <source>
        <dbReference type="PROSITE" id="PS50970"/>
    </source>
</evidence>
<dbReference type="eggNOG" id="COG2040">
    <property type="taxonomic scope" value="Bacteria"/>
</dbReference>
<dbReference type="GO" id="GO:0046872">
    <property type="term" value="F:metal ion binding"/>
    <property type="evidence" value="ECO:0007669"/>
    <property type="project" value="UniProtKB-KW"/>
</dbReference>
<dbReference type="PANTHER" id="PTHR11103">
    <property type="entry name" value="SLR1189 PROTEIN"/>
    <property type="match status" value="1"/>
</dbReference>
<reference evidence="5 6" key="1">
    <citation type="journal article" date="2013" name="Genome Announc.">
        <title>Draft Genome Sequence of an Alphaproteobacterium, Caenispirillum salinarum AK4(T), Isolated from a Solar Saltern.</title>
        <authorList>
            <person name="Khatri I."/>
            <person name="Singh A."/>
            <person name="Korpole S."/>
            <person name="Pinnaka A.K."/>
            <person name="Subramanian S."/>
        </authorList>
    </citation>
    <scope>NUCLEOTIDE SEQUENCE [LARGE SCALE GENOMIC DNA]</scope>
    <source>
        <strain evidence="5 6">AK4</strain>
    </source>
</reference>
<evidence type="ECO:0000256" key="1">
    <source>
        <dbReference type="ARBA" id="ARBA00022603"/>
    </source>
</evidence>
<dbReference type="PROSITE" id="PS50970">
    <property type="entry name" value="HCY"/>
    <property type="match status" value="1"/>
</dbReference>
<evidence type="ECO:0000256" key="2">
    <source>
        <dbReference type="ARBA" id="ARBA00022679"/>
    </source>
</evidence>
<dbReference type="Proteomes" id="UP000009881">
    <property type="component" value="Unassembled WGS sequence"/>
</dbReference>
<organism evidence="5 6">
    <name type="scientific">Caenispirillum salinarum AK4</name>
    <dbReference type="NCBI Taxonomy" id="1238182"/>
    <lineage>
        <taxon>Bacteria</taxon>
        <taxon>Pseudomonadati</taxon>
        <taxon>Pseudomonadota</taxon>
        <taxon>Alphaproteobacteria</taxon>
        <taxon>Rhodospirillales</taxon>
        <taxon>Novispirillaceae</taxon>
        <taxon>Caenispirillum</taxon>
    </lineage>
</organism>
<evidence type="ECO:0000256" key="3">
    <source>
        <dbReference type="PROSITE-ProRule" id="PRU00333"/>
    </source>
</evidence>
<name>K9HHF6_9PROT</name>
<comment type="cofactor">
    <cofactor evidence="3">
        <name>Zn(2+)</name>
        <dbReference type="ChEBI" id="CHEBI:29105"/>
    </cofactor>
</comment>
<dbReference type="Gene3D" id="3.20.20.330">
    <property type="entry name" value="Homocysteine-binding-like domain"/>
    <property type="match status" value="1"/>
</dbReference>
<gene>
    <name evidence="5" type="ORF">C882_1052</name>
</gene>
<dbReference type="OrthoDB" id="9803687at2"/>
<dbReference type="EMBL" id="ANHY01000017">
    <property type="protein sequence ID" value="EKV28051.1"/>
    <property type="molecule type" value="Genomic_DNA"/>
</dbReference>